<gene>
    <name evidence="1" type="ORF">JTE90_020638</name>
</gene>
<dbReference type="AlphaFoldDB" id="A0AAV6TT23"/>
<protein>
    <submittedName>
        <fullName evidence="1">Uncharacterized protein</fullName>
    </submittedName>
</protein>
<dbReference type="Proteomes" id="UP000827092">
    <property type="component" value="Unassembled WGS sequence"/>
</dbReference>
<evidence type="ECO:0000313" key="2">
    <source>
        <dbReference type="Proteomes" id="UP000827092"/>
    </source>
</evidence>
<dbReference type="EMBL" id="JAFNEN010001118">
    <property type="protein sequence ID" value="KAG8174908.1"/>
    <property type="molecule type" value="Genomic_DNA"/>
</dbReference>
<comment type="caution">
    <text evidence="1">The sequence shown here is derived from an EMBL/GenBank/DDBJ whole genome shotgun (WGS) entry which is preliminary data.</text>
</comment>
<reference evidence="1 2" key="1">
    <citation type="journal article" date="2022" name="Nat. Ecol. Evol.">
        <title>A masculinizing supergene underlies an exaggerated male reproductive morph in a spider.</title>
        <authorList>
            <person name="Hendrickx F."/>
            <person name="De Corte Z."/>
            <person name="Sonet G."/>
            <person name="Van Belleghem S.M."/>
            <person name="Kostlbacher S."/>
            <person name="Vangestel C."/>
        </authorList>
    </citation>
    <scope>NUCLEOTIDE SEQUENCE [LARGE SCALE GENOMIC DNA]</scope>
    <source>
        <strain evidence="1">W744_W776</strain>
    </source>
</reference>
<organism evidence="1 2">
    <name type="scientific">Oedothorax gibbosus</name>
    <dbReference type="NCBI Taxonomy" id="931172"/>
    <lineage>
        <taxon>Eukaryota</taxon>
        <taxon>Metazoa</taxon>
        <taxon>Ecdysozoa</taxon>
        <taxon>Arthropoda</taxon>
        <taxon>Chelicerata</taxon>
        <taxon>Arachnida</taxon>
        <taxon>Araneae</taxon>
        <taxon>Araneomorphae</taxon>
        <taxon>Entelegynae</taxon>
        <taxon>Araneoidea</taxon>
        <taxon>Linyphiidae</taxon>
        <taxon>Erigoninae</taxon>
        <taxon>Oedothorax</taxon>
    </lineage>
</organism>
<evidence type="ECO:0000313" key="1">
    <source>
        <dbReference type="EMBL" id="KAG8174908.1"/>
    </source>
</evidence>
<proteinExistence type="predicted"/>
<sequence length="80" mass="9162">MENVSMGSNTCLRDIEKVPMGRRTRKTWLKRDNGSSTVSRIHETWHGGIRPTLLKFQGHAHFKNHCFFGGPDSRRSPKSP</sequence>
<keyword evidence="2" id="KW-1185">Reference proteome</keyword>
<name>A0AAV6TT23_9ARAC</name>
<accession>A0AAV6TT23</accession>